<keyword evidence="3" id="KW-1185">Reference proteome</keyword>
<evidence type="ECO:0000313" key="3">
    <source>
        <dbReference type="Proteomes" id="UP001162164"/>
    </source>
</evidence>
<evidence type="ECO:0000259" key="1">
    <source>
        <dbReference type="PROSITE" id="PS50878"/>
    </source>
</evidence>
<dbReference type="InterPro" id="IPR043502">
    <property type="entry name" value="DNA/RNA_pol_sf"/>
</dbReference>
<dbReference type="InterPro" id="IPR043128">
    <property type="entry name" value="Rev_trsase/Diguanyl_cyclase"/>
</dbReference>
<dbReference type="EMBL" id="JAPWTJ010002150">
    <property type="protein sequence ID" value="KAJ8967700.1"/>
    <property type="molecule type" value="Genomic_DNA"/>
</dbReference>
<comment type="caution">
    <text evidence="2">The sequence shown here is derived from an EMBL/GenBank/DDBJ whole genome shotgun (WGS) entry which is preliminary data.</text>
</comment>
<name>A0ABQ9IWF3_9CUCU</name>
<dbReference type="Gene3D" id="3.30.70.270">
    <property type="match status" value="1"/>
</dbReference>
<protein>
    <recommendedName>
        <fullName evidence="1">Reverse transcriptase domain-containing protein</fullName>
    </recommendedName>
</protein>
<gene>
    <name evidence="2" type="ORF">NQ317_004200</name>
</gene>
<accession>A0ABQ9IWF3</accession>
<dbReference type="Pfam" id="PF00078">
    <property type="entry name" value="RVT_1"/>
    <property type="match status" value="1"/>
</dbReference>
<dbReference type="SUPFAM" id="SSF56672">
    <property type="entry name" value="DNA/RNA polymerases"/>
    <property type="match status" value="1"/>
</dbReference>
<dbReference type="PROSITE" id="PS50878">
    <property type="entry name" value="RT_POL"/>
    <property type="match status" value="1"/>
</dbReference>
<sequence>MRPVLAFLRQRGIICSAYLDDFIIITKSKNECRNNIKDVKNLLHKLGFTLNLEKSDLLPKQKITHLGFELNSLKMTIRLPEKRIENILSRLTVFRQKRKCKIRDFAKIIGILIATKPAVKYGWLHLKNMERKKYIALSQNQGNYNADMIIPDYLQQEFLWWLENIKNSSKNIREKSYSMEMFSDASKTGWGATSEGKIAHGFWNATEHKYHINYLELLAAFYALKSLAKHKSDVNILLRIDNVTAIANINKMGSVRYRKLNEISRNIWDWCENRNIFIHASYISSSDNKIADMESRKGNSSIEFELPEQNYQLILQNFGIPSIDLFASYQNKKCNRFVSRYPDPESQNVDAFTLNWSQEYFLCLSAFHFSR</sequence>
<evidence type="ECO:0000313" key="2">
    <source>
        <dbReference type="EMBL" id="KAJ8967700.1"/>
    </source>
</evidence>
<dbReference type="PANTHER" id="PTHR33050">
    <property type="entry name" value="REVERSE TRANSCRIPTASE DOMAIN-CONTAINING PROTEIN"/>
    <property type="match status" value="1"/>
</dbReference>
<dbReference type="InterPro" id="IPR000477">
    <property type="entry name" value="RT_dom"/>
</dbReference>
<dbReference type="Proteomes" id="UP001162164">
    <property type="component" value="Unassembled WGS sequence"/>
</dbReference>
<dbReference type="PANTHER" id="PTHR33050:SF7">
    <property type="entry name" value="RIBONUCLEASE H"/>
    <property type="match status" value="1"/>
</dbReference>
<dbReference type="CDD" id="cd09275">
    <property type="entry name" value="RNase_HI_RT_DIRS1"/>
    <property type="match status" value="1"/>
</dbReference>
<feature type="domain" description="Reverse transcriptase" evidence="1">
    <location>
        <begin position="1"/>
        <end position="70"/>
    </location>
</feature>
<proteinExistence type="predicted"/>
<reference evidence="2" key="1">
    <citation type="journal article" date="2023" name="Insect Mol. Biol.">
        <title>Genome sequencing provides insights into the evolution of gene families encoding plant cell wall-degrading enzymes in longhorned beetles.</title>
        <authorList>
            <person name="Shin N.R."/>
            <person name="Okamura Y."/>
            <person name="Kirsch R."/>
            <person name="Pauchet Y."/>
        </authorList>
    </citation>
    <scope>NUCLEOTIDE SEQUENCE</scope>
    <source>
        <strain evidence="2">MMC_N1</strain>
    </source>
</reference>
<dbReference type="InterPro" id="IPR052055">
    <property type="entry name" value="Hepadnavirus_pol/RT"/>
</dbReference>
<organism evidence="2 3">
    <name type="scientific">Molorchus minor</name>
    <dbReference type="NCBI Taxonomy" id="1323400"/>
    <lineage>
        <taxon>Eukaryota</taxon>
        <taxon>Metazoa</taxon>
        <taxon>Ecdysozoa</taxon>
        <taxon>Arthropoda</taxon>
        <taxon>Hexapoda</taxon>
        <taxon>Insecta</taxon>
        <taxon>Pterygota</taxon>
        <taxon>Neoptera</taxon>
        <taxon>Endopterygota</taxon>
        <taxon>Coleoptera</taxon>
        <taxon>Polyphaga</taxon>
        <taxon>Cucujiformia</taxon>
        <taxon>Chrysomeloidea</taxon>
        <taxon>Cerambycidae</taxon>
        <taxon>Lamiinae</taxon>
        <taxon>Monochamini</taxon>
        <taxon>Molorchus</taxon>
    </lineage>
</organism>